<reference evidence="1" key="1">
    <citation type="submission" date="2022-07" db="EMBL/GenBank/DDBJ databases">
        <authorList>
            <person name="Otstavnykh N."/>
            <person name="Isaeva M."/>
            <person name="Bystritskaya E."/>
        </authorList>
    </citation>
    <scope>NUCLEOTIDE SEQUENCE</scope>
    <source>
        <strain evidence="1">10Alg 79</strain>
    </source>
</reference>
<keyword evidence="2" id="KW-1185">Reference proteome</keyword>
<gene>
    <name evidence="1" type="ORF">NOI20_02810</name>
</gene>
<dbReference type="RefSeq" id="WP_317624635.1">
    <property type="nucleotide sequence ID" value="NZ_JANFFA010000001.1"/>
</dbReference>
<dbReference type="AlphaFoldDB" id="A0AAJ1U828"/>
<sequence>MNIYTVSIDLKDDAKALGFAHAVCEWMTLLKDKGVILDFRLLRRKLNLADRPFRDFLLEIAVNDLEQLDRAFRLSGSQDEDISQRYRAVHSKIHHADFGLYRPFPDPERVERMGLL</sequence>
<comment type="caution">
    <text evidence="1">The sequence shown here is derived from an EMBL/GenBank/DDBJ whole genome shotgun (WGS) entry which is preliminary data.</text>
</comment>
<evidence type="ECO:0000313" key="2">
    <source>
        <dbReference type="Proteomes" id="UP001227162"/>
    </source>
</evidence>
<accession>A0AAJ1U828</accession>
<organism evidence="1 2">
    <name type="scientific">Rhodalgimonas zhirmunskyi</name>
    <dbReference type="NCBI Taxonomy" id="2964767"/>
    <lineage>
        <taxon>Bacteria</taxon>
        <taxon>Pseudomonadati</taxon>
        <taxon>Pseudomonadota</taxon>
        <taxon>Alphaproteobacteria</taxon>
        <taxon>Rhodobacterales</taxon>
        <taxon>Roseobacteraceae</taxon>
        <taxon>Rhodalgimonas</taxon>
    </lineage>
</organism>
<reference evidence="1" key="2">
    <citation type="submission" date="2023-04" db="EMBL/GenBank/DDBJ databases">
        <title>'Rhodoalgimonas zhirmunskyi' gen. nov., isolated from a red alga.</title>
        <authorList>
            <person name="Nedashkovskaya O.I."/>
            <person name="Otstavnykh N.Y."/>
            <person name="Bystritskaya E.P."/>
            <person name="Balabanova L.A."/>
            <person name="Isaeva M.P."/>
        </authorList>
    </citation>
    <scope>NUCLEOTIDE SEQUENCE</scope>
    <source>
        <strain evidence="1">10Alg 79</strain>
    </source>
</reference>
<dbReference type="Proteomes" id="UP001227162">
    <property type="component" value="Unassembled WGS sequence"/>
</dbReference>
<evidence type="ECO:0000313" key="1">
    <source>
        <dbReference type="EMBL" id="MDQ2093033.1"/>
    </source>
</evidence>
<protein>
    <submittedName>
        <fullName evidence="1">Uncharacterized protein</fullName>
    </submittedName>
</protein>
<dbReference type="EMBL" id="JANFFA010000001">
    <property type="protein sequence ID" value="MDQ2093033.1"/>
    <property type="molecule type" value="Genomic_DNA"/>
</dbReference>
<dbReference type="Pfam" id="PF20319">
    <property type="entry name" value="DUF6614"/>
    <property type="match status" value="1"/>
</dbReference>
<name>A0AAJ1U828_9RHOB</name>
<proteinExistence type="predicted"/>
<dbReference type="InterPro" id="IPR046722">
    <property type="entry name" value="DUF6614"/>
</dbReference>